<dbReference type="InterPro" id="IPR050902">
    <property type="entry name" value="ABC_Transporter_SBP"/>
</dbReference>
<dbReference type="KEGG" id="uth:DKZ56_03380"/>
<organism evidence="4 5">
    <name type="scientific">Ureibacillus thermophilus</name>
    <dbReference type="NCBI Taxonomy" id="367743"/>
    <lineage>
        <taxon>Bacteria</taxon>
        <taxon>Bacillati</taxon>
        <taxon>Bacillota</taxon>
        <taxon>Bacilli</taxon>
        <taxon>Bacillales</taxon>
        <taxon>Caryophanaceae</taxon>
        <taxon>Ureibacillus</taxon>
    </lineage>
</organism>
<dbReference type="CDD" id="cd01144">
    <property type="entry name" value="BtuF"/>
    <property type="match status" value="1"/>
</dbReference>
<evidence type="ECO:0000256" key="2">
    <source>
        <dbReference type="ARBA" id="ARBA00022729"/>
    </source>
</evidence>
<evidence type="ECO:0000259" key="3">
    <source>
        <dbReference type="PROSITE" id="PS50983"/>
    </source>
</evidence>
<dbReference type="InterPro" id="IPR054828">
    <property type="entry name" value="Vit_B12_bind_prot"/>
</dbReference>
<gene>
    <name evidence="4" type="ORF">DKZ56_03380</name>
</gene>
<proteinExistence type="inferred from homology"/>
<dbReference type="Pfam" id="PF01497">
    <property type="entry name" value="Peripla_BP_2"/>
    <property type="match status" value="1"/>
</dbReference>
<keyword evidence="2" id="KW-0732">Signal</keyword>
<dbReference type="Proteomes" id="UP000291151">
    <property type="component" value="Chromosome"/>
</dbReference>
<dbReference type="SUPFAM" id="SSF53807">
    <property type="entry name" value="Helical backbone' metal receptor"/>
    <property type="match status" value="1"/>
</dbReference>
<evidence type="ECO:0000313" key="5">
    <source>
        <dbReference type="Proteomes" id="UP000291151"/>
    </source>
</evidence>
<dbReference type="PANTHER" id="PTHR30535">
    <property type="entry name" value="VITAMIN B12-BINDING PROTEIN"/>
    <property type="match status" value="1"/>
</dbReference>
<dbReference type="Gene3D" id="3.40.50.1980">
    <property type="entry name" value="Nitrogenase molybdenum iron protein domain"/>
    <property type="match status" value="2"/>
</dbReference>
<protein>
    <submittedName>
        <fullName evidence="4">Cobalamin-binding protein</fullName>
    </submittedName>
</protein>
<evidence type="ECO:0000313" key="4">
    <source>
        <dbReference type="EMBL" id="QBK24992.1"/>
    </source>
</evidence>
<dbReference type="PANTHER" id="PTHR30535:SF34">
    <property type="entry name" value="MOLYBDATE-BINDING PROTEIN MOLA"/>
    <property type="match status" value="1"/>
</dbReference>
<dbReference type="AlphaFoldDB" id="A0A4P6UTY2"/>
<feature type="domain" description="Fe/B12 periplasmic-binding" evidence="3">
    <location>
        <begin position="2"/>
        <end position="258"/>
    </location>
</feature>
<dbReference type="InterPro" id="IPR002491">
    <property type="entry name" value="ABC_transptr_periplasmic_BD"/>
</dbReference>
<evidence type="ECO:0000256" key="1">
    <source>
        <dbReference type="ARBA" id="ARBA00008814"/>
    </source>
</evidence>
<name>A0A4P6UTY2_9BACL</name>
<sequence length="280" mass="32129">MRLVSICPSNTELVGYLGLASSLVGVDDYSDWPKEIEQLPRLGGDLNIDIEKVEELKPDLVLASLSVPGMERNIEELEKRKIPYQIVPNPKTLAEVGETLLCVGEMTNTEDEAKRIYQKFMDMLEKYRKLSQQVEHRKTVYFEWWAKPIFTPGATNWLTELAELAGGKNIFEDFQEANVQTEWEEVKKRNPDVFCIAWVGVETERVNPKVIMKRPGIQEMKSIQNNEFYILEEALFCRPSPKLLQGLCKLAALLHPQIFPPYDGKDPLLGEEEKEKENSL</sequence>
<dbReference type="PROSITE" id="PS50983">
    <property type="entry name" value="FE_B12_PBP"/>
    <property type="match status" value="1"/>
</dbReference>
<comment type="similarity">
    <text evidence="1">Belongs to the bacterial solute-binding protein 8 family.</text>
</comment>
<reference evidence="4 5" key="1">
    <citation type="submission" date="2019-02" db="EMBL/GenBank/DDBJ databases">
        <title>Ureibacillus thermophilus.</title>
        <authorList>
            <person name="Sunny J.S."/>
            <person name="Natarajan A."/>
            <person name="Saleena L.M."/>
        </authorList>
    </citation>
    <scope>NUCLEOTIDE SEQUENCE [LARGE SCALE GENOMIC DNA]</scope>
    <source>
        <strain evidence="4 5">LM102</strain>
    </source>
</reference>
<dbReference type="RefSeq" id="WP_208651312.1">
    <property type="nucleotide sequence ID" value="NZ_CP036528.1"/>
</dbReference>
<keyword evidence="5" id="KW-1185">Reference proteome</keyword>
<dbReference type="EMBL" id="CP036528">
    <property type="protein sequence ID" value="QBK24992.1"/>
    <property type="molecule type" value="Genomic_DNA"/>
</dbReference>
<dbReference type="NCBIfam" id="NF038402">
    <property type="entry name" value="TroA_like"/>
    <property type="match status" value="1"/>
</dbReference>
<accession>A0A4P6UTY2</accession>